<sequence>MNMRKKLSIILAMILLFIALYSTAEAMITLPFGYYTHNGFKIIYTTKAVCIGVNTLMTRDGQIWEYENNNFVIGDKYRITFSDNGTENDKMDDKILSVKKCH</sequence>
<dbReference type="EMBL" id="BK015927">
    <property type="protein sequence ID" value="DAF85624.1"/>
    <property type="molecule type" value="Genomic_DNA"/>
</dbReference>
<organism evidence="1">
    <name type="scientific">Siphoviridae sp. ct5jB2</name>
    <dbReference type="NCBI Taxonomy" id="2825337"/>
    <lineage>
        <taxon>Viruses</taxon>
        <taxon>Duplodnaviria</taxon>
        <taxon>Heunggongvirae</taxon>
        <taxon>Uroviricota</taxon>
        <taxon>Caudoviricetes</taxon>
    </lineage>
</organism>
<name>A0A8S5TTW1_9CAUD</name>
<proteinExistence type="predicted"/>
<protein>
    <submittedName>
        <fullName evidence="1">Uncharacterized protein</fullName>
    </submittedName>
</protein>
<accession>A0A8S5TTW1</accession>
<evidence type="ECO:0000313" key="1">
    <source>
        <dbReference type="EMBL" id="DAF85624.1"/>
    </source>
</evidence>
<reference evidence="1" key="1">
    <citation type="journal article" date="2021" name="Proc. Natl. Acad. Sci. U.S.A.">
        <title>A Catalog of Tens of Thousands of Viruses from Human Metagenomes Reveals Hidden Associations with Chronic Diseases.</title>
        <authorList>
            <person name="Tisza M.J."/>
            <person name="Buck C.B."/>
        </authorList>
    </citation>
    <scope>NUCLEOTIDE SEQUENCE</scope>
    <source>
        <strain evidence="1">Ct5jB2</strain>
    </source>
</reference>